<feature type="domain" description="NADP-dependent oxidoreductase" evidence="1">
    <location>
        <begin position="10"/>
        <end position="329"/>
    </location>
</feature>
<dbReference type="InterPro" id="IPR020471">
    <property type="entry name" value="AKR"/>
</dbReference>
<comment type="caution">
    <text evidence="2">The sequence shown here is derived from an EMBL/GenBank/DDBJ whole genome shotgun (WGS) entry which is preliminary data.</text>
</comment>
<evidence type="ECO:0000313" key="3">
    <source>
        <dbReference type="Proteomes" id="UP000587760"/>
    </source>
</evidence>
<dbReference type="CDD" id="cd19152">
    <property type="entry name" value="AKR_AKR15A"/>
    <property type="match status" value="1"/>
</dbReference>
<dbReference type="GO" id="GO:0005829">
    <property type="term" value="C:cytosol"/>
    <property type="evidence" value="ECO:0007669"/>
    <property type="project" value="TreeGrafter"/>
</dbReference>
<accession>A0A841RBT0</accession>
<dbReference type="EC" id="1.1.1.122" evidence="2"/>
<gene>
    <name evidence="2" type="ORF">HNR50_002360</name>
</gene>
<proteinExistence type="predicted"/>
<name>A0A841RBT0_9SPIO</name>
<dbReference type="Pfam" id="PF00248">
    <property type="entry name" value="Aldo_ket_red"/>
    <property type="match status" value="1"/>
</dbReference>
<dbReference type="SUPFAM" id="SSF51430">
    <property type="entry name" value="NAD(P)-linked oxidoreductase"/>
    <property type="match status" value="1"/>
</dbReference>
<dbReference type="GO" id="GO:0047834">
    <property type="term" value="F:D-threo-aldose 1-dehydrogenase activity"/>
    <property type="evidence" value="ECO:0007669"/>
    <property type="project" value="UniProtKB-EC"/>
</dbReference>
<evidence type="ECO:0000259" key="1">
    <source>
        <dbReference type="Pfam" id="PF00248"/>
    </source>
</evidence>
<reference evidence="2 3" key="1">
    <citation type="submission" date="2020-08" db="EMBL/GenBank/DDBJ databases">
        <title>Genomic Encyclopedia of Type Strains, Phase IV (KMG-IV): sequencing the most valuable type-strain genomes for metagenomic binning, comparative biology and taxonomic classification.</title>
        <authorList>
            <person name="Goeker M."/>
        </authorList>
    </citation>
    <scope>NUCLEOTIDE SEQUENCE [LARGE SCALE GENOMIC DNA]</scope>
    <source>
        <strain evidence="2 3">DSM 2461</strain>
    </source>
</reference>
<dbReference type="InterPro" id="IPR023210">
    <property type="entry name" value="NADP_OxRdtase_dom"/>
</dbReference>
<dbReference type="Gene3D" id="3.20.20.100">
    <property type="entry name" value="NADP-dependent oxidoreductase domain"/>
    <property type="match status" value="1"/>
</dbReference>
<keyword evidence="3" id="KW-1185">Reference proteome</keyword>
<organism evidence="2 3">
    <name type="scientific">Spirochaeta isovalerica</name>
    <dbReference type="NCBI Taxonomy" id="150"/>
    <lineage>
        <taxon>Bacteria</taxon>
        <taxon>Pseudomonadati</taxon>
        <taxon>Spirochaetota</taxon>
        <taxon>Spirochaetia</taxon>
        <taxon>Spirochaetales</taxon>
        <taxon>Spirochaetaceae</taxon>
        <taxon>Spirochaeta</taxon>
    </lineage>
</organism>
<dbReference type="InterPro" id="IPR036812">
    <property type="entry name" value="NAD(P)_OxRdtase_dom_sf"/>
</dbReference>
<dbReference type="AlphaFoldDB" id="A0A841RBT0"/>
<sequence>MKNKKITLPRLIHGSSSLGNLYQVLPGETKKELVSHWISCSEKPVCIDSAGKYGAGLALEEIGKALRNLSVPPQDVMISNKLGWTRIPLTGDEPTFEPGVWKSLQYDAEQSIGKTGIHDCWKQGNELLGAPYKADLVSVHDPDEYLDGASTEAEKAKRHEDIIQAYQTLSELKKAGEVKAIGIGSKNWKVIRSLAAEIDFDWVMFANSFTIYSHPSELVDLIDELSKEGVAIVNSAVFHSGFLAGSSYFDYREVSREEEPRLYEWRDRFFKICQGYDVKPVDASIEFGLMLPGIDGISLNTTNPERVDQNLASISRSAPAEFWREMKKADLIKIAPEDFL</sequence>
<evidence type="ECO:0000313" key="2">
    <source>
        <dbReference type="EMBL" id="MBB6480687.1"/>
    </source>
</evidence>
<keyword evidence="2" id="KW-0560">Oxidoreductase</keyword>
<dbReference type="RefSeq" id="WP_184746956.1">
    <property type="nucleotide sequence ID" value="NZ_JACHGJ010000004.1"/>
</dbReference>
<dbReference type="Proteomes" id="UP000587760">
    <property type="component" value="Unassembled WGS sequence"/>
</dbReference>
<dbReference type="PANTHER" id="PTHR42686:SF1">
    <property type="entry name" value="GH17980P-RELATED"/>
    <property type="match status" value="1"/>
</dbReference>
<dbReference type="PANTHER" id="PTHR42686">
    <property type="entry name" value="GH17980P-RELATED"/>
    <property type="match status" value="1"/>
</dbReference>
<protein>
    <submittedName>
        <fullName evidence="2">D-threo-aldose 1-dehydrogenase</fullName>
        <ecNumber evidence="2">1.1.1.122</ecNumber>
    </submittedName>
</protein>
<dbReference type="EMBL" id="JACHGJ010000004">
    <property type="protein sequence ID" value="MBB6480687.1"/>
    <property type="molecule type" value="Genomic_DNA"/>
</dbReference>